<sequence length="53" mass="6193">MPMPMPMHMPLSPCPQSNPIQSTYRAHEKIHPRPSRSYPARRQPIAGREKMRL</sequence>
<dbReference type="HOGENOM" id="CLU_3069141_0_0_1"/>
<keyword evidence="3" id="KW-1185">Reference proteome</keyword>
<gene>
    <name evidence="2" type="ORF">LEMA_uP027670.1</name>
</gene>
<dbReference type="AlphaFoldDB" id="E4ZVI9"/>
<name>E4ZVI9_LEPMJ</name>
<dbReference type="VEuPathDB" id="FungiDB:LEMA_uP027670.1"/>
<organism evidence="3">
    <name type="scientific">Leptosphaeria maculans (strain JN3 / isolate v23.1.3 / race Av1-4-5-6-7-8)</name>
    <name type="common">Blackleg fungus</name>
    <name type="synonym">Phoma lingam</name>
    <dbReference type="NCBI Taxonomy" id="985895"/>
    <lineage>
        <taxon>Eukaryota</taxon>
        <taxon>Fungi</taxon>
        <taxon>Dikarya</taxon>
        <taxon>Ascomycota</taxon>
        <taxon>Pezizomycotina</taxon>
        <taxon>Dothideomycetes</taxon>
        <taxon>Pleosporomycetidae</taxon>
        <taxon>Pleosporales</taxon>
        <taxon>Pleosporineae</taxon>
        <taxon>Leptosphaeriaceae</taxon>
        <taxon>Plenodomus</taxon>
        <taxon>Plenodomus lingam/Leptosphaeria maculans species complex</taxon>
    </lineage>
</organism>
<proteinExistence type="predicted"/>
<reference evidence="3" key="1">
    <citation type="journal article" date="2011" name="Nat. Commun.">
        <title>Effector diversification within compartments of the Leptosphaeria maculans genome affected by Repeat-Induced Point mutations.</title>
        <authorList>
            <person name="Rouxel T."/>
            <person name="Grandaubert J."/>
            <person name="Hane J.K."/>
            <person name="Hoede C."/>
            <person name="van de Wouw A.P."/>
            <person name="Couloux A."/>
            <person name="Dominguez V."/>
            <person name="Anthouard V."/>
            <person name="Bally P."/>
            <person name="Bourras S."/>
            <person name="Cozijnsen A.J."/>
            <person name="Ciuffetti L.M."/>
            <person name="Degrave A."/>
            <person name="Dilmaghani A."/>
            <person name="Duret L."/>
            <person name="Fudal I."/>
            <person name="Goodwin S.B."/>
            <person name="Gout L."/>
            <person name="Glaser N."/>
            <person name="Linglin J."/>
            <person name="Kema G.H.J."/>
            <person name="Lapalu N."/>
            <person name="Lawrence C.B."/>
            <person name="May K."/>
            <person name="Meyer M."/>
            <person name="Ollivier B."/>
            <person name="Poulain J."/>
            <person name="Schoch C.L."/>
            <person name="Simon A."/>
            <person name="Spatafora J.W."/>
            <person name="Stachowiak A."/>
            <person name="Turgeon B.G."/>
            <person name="Tyler B.M."/>
            <person name="Vincent D."/>
            <person name="Weissenbach J."/>
            <person name="Amselem J."/>
            <person name="Quesneville H."/>
            <person name="Oliver R.P."/>
            <person name="Wincker P."/>
            <person name="Balesdent M.-H."/>
            <person name="Howlett B.J."/>
        </authorList>
    </citation>
    <scope>NUCLEOTIDE SEQUENCE [LARGE SCALE GENOMIC DNA]</scope>
    <source>
        <strain evidence="3">JN3 / isolate v23.1.3 / race Av1-4-5-6-7-8</strain>
    </source>
</reference>
<dbReference type="Proteomes" id="UP000002668">
    <property type="component" value="Genome"/>
</dbReference>
<feature type="region of interest" description="Disordered" evidence="1">
    <location>
        <begin position="26"/>
        <end position="53"/>
    </location>
</feature>
<evidence type="ECO:0000313" key="2">
    <source>
        <dbReference type="EMBL" id="CBX95615.1"/>
    </source>
</evidence>
<feature type="region of interest" description="Disordered" evidence="1">
    <location>
        <begin position="1"/>
        <end position="20"/>
    </location>
</feature>
<evidence type="ECO:0000313" key="3">
    <source>
        <dbReference type="Proteomes" id="UP000002668"/>
    </source>
</evidence>
<accession>E4ZVI9</accession>
<dbReference type="InParanoid" id="E4ZVI9"/>
<dbReference type="EMBL" id="FP929127">
    <property type="protein sequence ID" value="CBX95615.1"/>
    <property type="molecule type" value="Genomic_DNA"/>
</dbReference>
<evidence type="ECO:0000256" key="1">
    <source>
        <dbReference type="SAM" id="MobiDB-lite"/>
    </source>
</evidence>
<protein>
    <submittedName>
        <fullName evidence="2">Predicted protein</fullName>
    </submittedName>
</protein>